<evidence type="ECO:0000256" key="3">
    <source>
        <dbReference type="ARBA" id="ARBA00022691"/>
    </source>
</evidence>
<accession>A0A7H0HCX5</accession>
<dbReference type="KEGG" id="amon:H9L24_15305"/>
<keyword evidence="6" id="KW-1185">Reference proteome</keyword>
<evidence type="ECO:0000313" key="5">
    <source>
        <dbReference type="EMBL" id="QNP58391.1"/>
    </source>
</evidence>
<dbReference type="PANTHER" id="PTHR13610:SF9">
    <property type="entry name" value="FI06469P"/>
    <property type="match status" value="1"/>
</dbReference>
<dbReference type="RefSeq" id="WP_187735379.1">
    <property type="nucleotide sequence ID" value="NZ_CP060790.1"/>
</dbReference>
<dbReference type="PANTHER" id="PTHR13610">
    <property type="entry name" value="METHYLTRANSFERASE DOMAIN-CONTAINING PROTEIN"/>
    <property type="match status" value="1"/>
</dbReference>
<keyword evidence="4" id="KW-1133">Transmembrane helix</keyword>
<protein>
    <submittedName>
        <fullName evidence="5">Class I SAM-dependent methyltransferase</fullName>
    </submittedName>
</protein>
<feature type="transmembrane region" description="Helical" evidence="4">
    <location>
        <begin position="52"/>
        <end position="71"/>
    </location>
</feature>
<dbReference type="EMBL" id="CP060790">
    <property type="protein sequence ID" value="QNP58391.1"/>
    <property type="molecule type" value="Genomic_DNA"/>
</dbReference>
<evidence type="ECO:0000256" key="4">
    <source>
        <dbReference type="SAM" id="Phobius"/>
    </source>
</evidence>
<gene>
    <name evidence="5" type="ORF">H9L24_15305</name>
</gene>
<feature type="transmembrane region" description="Helical" evidence="4">
    <location>
        <begin position="12"/>
        <end position="40"/>
    </location>
</feature>
<keyword evidence="1 5" id="KW-0489">Methyltransferase</keyword>
<name>A0A7H0HCX5_9BURK</name>
<dbReference type="GO" id="GO:0016279">
    <property type="term" value="F:protein-lysine N-methyltransferase activity"/>
    <property type="evidence" value="ECO:0007669"/>
    <property type="project" value="InterPro"/>
</dbReference>
<keyword evidence="4" id="KW-0472">Membrane</keyword>
<dbReference type="AlphaFoldDB" id="A0A7H0HCX5"/>
<reference evidence="5 6" key="1">
    <citation type="submission" date="2020-08" db="EMBL/GenBank/DDBJ databases">
        <title>Genome sequence of Acidovorax monticola KACC 19171T.</title>
        <authorList>
            <person name="Hyun D.-W."/>
            <person name="Bae J.-W."/>
        </authorList>
    </citation>
    <scope>NUCLEOTIDE SEQUENCE [LARGE SCALE GENOMIC DNA]</scope>
    <source>
        <strain evidence="5 6">KACC 19171</strain>
    </source>
</reference>
<keyword evidence="2 5" id="KW-0808">Transferase</keyword>
<sequence length="248" mass="26969">MTLRLPWPLPALLAWCLAWLLFAGLQHLVAPVGALLVACVLGTAASLLGDRWWRRVLIALGFPLSLALSGAGSVPAWAWLVPLALLLAVYPLNAWRDAPLFPTPQGALGELAQRIPLPEGARVLDAGCGLGAGLRALREAYPAARLDGVEGSALLRWLCALRCPWAWVWQGDLWEADWSGYRLVYLFQRPESMSHAEMKAQAELAPGAWLVSLEFALPGLEPTLRWNAPDGRPLWAYRMPSAGQGATN</sequence>
<evidence type="ECO:0000256" key="1">
    <source>
        <dbReference type="ARBA" id="ARBA00022603"/>
    </source>
</evidence>
<dbReference type="Proteomes" id="UP000516057">
    <property type="component" value="Chromosome"/>
</dbReference>
<dbReference type="InterPro" id="IPR026170">
    <property type="entry name" value="FAM173A/B"/>
</dbReference>
<proteinExistence type="predicted"/>
<dbReference type="GO" id="GO:0032259">
    <property type="term" value="P:methylation"/>
    <property type="evidence" value="ECO:0007669"/>
    <property type="project" value="UniProtKB-KW"/>
</dbReference>
<dbReference type="SUPFAM" id="SSF53335">
    <property type="entry name" value="S-adenosyl-L-methionine-dependent methyltransferases"/>
    <property type="match status" value="1"/>
</dbReference>
<keyword evidence="3" id="KW-0949">S-adenosyl-L-methionine</keyword>
<evidence type="ECO:0000313" key="6">
    <source>
        <dbReference type="Proteomes" id="UP000516057"/>
    </source>
</evidence>
<organism evidence="5 6">
    <name type="scientific">Paenacidovorax monticola</name>
    <dbReference type="NCBI Taxonomy" id="1926868"/>
    <lineage>
        <taxon>Bacteria</taxon>
        <taxon>Pseudomonadati</taxon>
        <taxon>Pseudomonadota</taxon>
        <taxon>Betaproteobacteria</taxon>
        <taxon>Burkholderiales</taxon>
        <taxon>Comamonadaceae</taxon>
        <taxon>Paenacidovorax</taxon>
    </lineage>
</organism>
<dbReference type="InterPro" id="IPR029063">
    <property type="entry name" value="SAM-dependent_MTases_sf"/>
</dbReference>
<evidence type="ECO:0000256" key="2">
    <source>
        <dbReference type="ARBA" id="ARBA00022679"/>
    </source>
</evidence>
<keyword evidence="4" id="KW-0812">Transmembrane</keyword>
<dbReference type="Gene3D" id="3.40.50.150">
    <property type="entry name" value="Vaccinia Virus protein VP39"/>
    <property type="match status" value="1"/>
</dbReference>